<evidence type="ECO:0000313" key="2">
    <source>
        <dbReference type="Proteomes" id="UP000789706"/>
    </source>
</evidence>
<reference evidence="1" key="1">
    <citation type="submission" date="2021-06" db="EMBL/GenBank/DDBJ databases">
        <authorList>
            <person name="Kallberg Y."/>
            <person name="Tangrot J."/>
            <person name="Rosling A."/>
        </authorList>
    </citation>
    <scope>NUCLEOTIDE SEQUENCE</scope>
    <source>
        <strain evidence="1">AZ414A</strain>
    </source>
</reference>
<dbReference type="AlphaFoldDB" id="A0A9N9E523"/>
<accession>A0A9N9E523</accession>
<protein>
    <submittedName>
        <fullName evidence="1">9698_t:CDS:1</fullName>
    </submittedName>
</protein>
<name>A0A9N9E523_9GLOM</name>
<proteinExistence type="predicted"/>
<dbReference type="Proteomes" id="UP000789706">
    <property type="component" value="Unassembled WGS sequence"/>
</dbReference>
<feature type="non-terminal residue" evidence="1">
    <location>
        <position position="42"/>
    </location>
</feature>
<comment type="caution">
    <text evidence="1">The sequence shown here is derived from an EMBL/GenBank/DDBJ whole genome shotgun (WGS) entry which is preliminary data.</text>
</comment>
<keyword evidence="2" id="KW-1185">Reference proteome</keyword>
<gene>
    <name evidence="1" type="ORF">DEBURN_LOCUS11695</name>
</gene>
<evidence type="ECO:0000313" key="1">
    <source>
        <dbReference type="EMBL" id="CAG8658698.1"/>
    </source>
</evidence>
<sequence>TLCESLAHSTETVTDWDINIPAVLFTYRTAKQATTKIEPFYL</sequence>
<feature type="non-terminal residue" evidence="1">
    <location>
        <position position="1"/>
    </location>
</feature>
<dbReference type="EMBL" id="CAJVPK010007929">
    <property type="protein sequence ID" value="CAG8658698.1"/>
    <property type="molecule type" value="Genomic_DNA"/>
</dbReference>
<organism evidence="1 2">
    <name type="scientific">Diversispora eburnea</name>
    <dbReference type="NCBI Taxonomy" id="1213867"/>
    <lineage>
        <taxon>Eukaryota</taxon>
        <taxon>Fungi</taxon>
        <taxon>Fungi incertae sedis</taxon>
        <taxon>Mucoromycota</taxon>
        <taxon>Glomeromycotina</taxon>
        <taxon>Glomeromycetes</taxon>
        <taxon>Diversisporales</taxon>
        <taxon>Diversisporaceae</taxon>
        <taxon>Diversispora</taxon>
    </lineage>
</organism>